<feature type="non-terminal residue" evidence="2">
    <location>
        <position position="145"/>
    </location>
</feature>
<dbReference type="AlphaFoldDB" id="A0A4Y7KFP7"/>
<name>A0A4Y7KFP7_PAPSO</name>
<feature type="region of interest" description="Disordered" evidence="1">
    <location>
        <begin position="1"/>
        <end position="49"/>
    </location>
</feature>
<feature type="compositionally biased region" description="Low complexity" evidence="1">
    <location>
        <begin position="1"/>
        <end position="45"/>
    </location>
</feature>
<keyword evidence="3" id="KW-1185">Reference proteome</keyword>
<organism evidence="2 3">
    <name type="scientific">Papaver somniferum</name>
    <name type="common">Opium poppy</name>
    <dbReference type="NCBI Taxonomy" id="3469"/>
    <lineage>
        <taxon>Eukaryota</taxon>
        <taxon>Viridiplantae</taxon>
        <taxon>Streptophyta</taxon>
        <taxon>Embryophyta</taxon>
        <taxon>Tracheophyta</taxon>
        <taxon>Spermatophyta</taxon>
        <taxon>Magnoliopsida</taxon>
        <taxon>Ranunculales</taxon>
        <taxon>Papaveraceae</taxon>
        <taxon>Papaveroideae</taxon>
        <taxon>Papaver</taxon>
    </lineage>
</organism>
<dbReference type="EMBL" id="CM010721">
    <property type="protein sequence ID" value="RZC70858.1"/>
    <property type="molecule type" value="Genomic_DNA"/>
</dbReference>
<evidence type="ECO:0000313" key="3">
    <source>
        <dbReference type="Proteomes" id="UP000316621"/>
    </source>
</evidence>
<proteinExistence type="predicted"/>
<accession>A0A4Y7KFP7</accession>
<gene>
    <name evidence="2" type="ORF">C5167_034015</name>
</gene>
<protein>
    <submittedName>
        <fullName evidence="2">Uncharacterized protein</fullName>
    </submittedName>
</protein>
<reference evidence="2 3" key="1">
    <citation type="journal article" date="2018" name="Science">
        <title>The opium poppy genome and morphinan production.</title>
        <authorList>
            <person name="Guo L."/>
            <person name="Winzer T."/>
            <person name="Yang X."/>
            <person name="Li Y."/>
            <person name="Ning Z."/>
            <person name="He Z."/>
            <person name="Teodor R."/>
            <person name="Lu Y."/>
            <person name="Bowser T.A."/>
            <person name="Graham I.A."/>
            <person name="Ye K."/>
        </authorList>
    </citation>
    <scope>NUCLEOTIDE SEQUENCE [LARGE SCALE GENOMIC DNA]</scope>
    <source>
        <strain evidence="3">cv. HN1</strain>
        <tissue evidence="2">Leaves</tissue>
    </source>
</reference>
<evidence type="ECO:0000256" key="1">
    <source>
        <dbReference type="SAM" id="MobiDB-lite"/>
    </source>
</evidence>
<dbReference type="Gramene" id="RZC70858">
    <property type="protein sequence ID" value="RZC70858"/>
    <property type="gene ID" value="C5167_034015"/>
</dbReference>
<sequence>MPYTRSRPLPSSSRYRASSARPSSSRSQCPISPPSSSQISFVSSQGDKFQSPFKGFDECGGGVRGRGYAKSSIYRHLTDMHFPTIEAKDICRARIQNDANCFNAWESILAGPLNDNNDADFLIYGTQKPQSSEACNPASQNSTEP</sequence>
<dbReference type="Proteomes" id="UP000316621">
    <property type="component" value="Chromosome 7"/>
</dbReference>
<evidence type="ECO:0000313" key="2">
    <source>
        <dbReference type="EMBL" id="RZC70858.1"/>
    </source>
</evidence>